<evidence type="ECO:0000313" key="3">
    <source>
        <dbReference type="Proteomes" id="UP000559010"/>
    </source>
</evidence>
<sequence>MKKLIIIILFLIMQVSIMAQQFVGDNQWVAPHGVATIVGTAGQEYAQFYAIAALFPDWEFNTQFVHYYDDPRSNSESYTSFSFFVKHRLVENDAQTEGYSVLAGLGLFPQHLDEGEVTSEFQSYWAMFTATYAFANNTILWDILPGATVNFDHKQTKKTAWGFTYSTRIAIYKVIPQSAIVGEIFGTAGAAESPASYRAGIRWESPKLVVALSYSNAFNGSYGAGFEIGAFFFTNPLFGKNRIRK</sequence>
<organism evidence="2 3">
    <name type="scientific">Marinigracilibium pacificum</name>
    <dbReference type="NCBI Taxonomy" id="2729599"/>
    <lineage>
        <taxon>Bacteria</taxon>
        <taxon>Pseudomonadati</taxon>
        <taxon>Bacteroidota</taxon>
        <taxon>Cytophagia</taxon>
        <taxon>Cytophagales</taxon>
        <taxon>Flammeovirgaceae</taxon>
        <taxon>Marinigracilibium</taxon>
    </lineage>
</organism>
<feature type="chain" id="PRO_5032897836" description="Outer membrane beta-barrel porin/alpha-amylase" evidence="1">
    <location>
        <begin position="20"/>
        <end position="245"/>
    </location>
</feature>
<evidence type="ECO:0000313" key="2">
    <source>
        <dbReference type="EMBL" id="NMM48322.1"/>
    </source>
</evidence>
<accession>A0A848J594</accession>
<dbReference type="Proteomes" id="UP000559010">
    <property type="component" value="Unassembled WGS sequence"/>
</dbReference>
<reference evidence="2 3" key="1">
    <citation type="submission" date="2020-04" db="EMBL/GenBank/DDBJ databases">
        <title>Flammeovirgaceae bacterium KN852 isolated from deep sea.</title>
        <authorList>
            <person name="Zhang D.-C."/>
        </authorList>
    </citation>
    <scope>NUCLEOTIDE SEQUENCE [LARGE SCALE GENOMIC DNA]</scope>
    <source>
        <strain evidence="2 3">KN852</strain>
    </source>
</reference>
<keyword evidence="1" id="KW-0732">Signal</keyword>
<evidence type="ECO:0000256" key="1">
    <source>
        <dbReference type="SAM" id="SignalP"/>
    </source>
</evidence>
<evidence type="ECO:0008006" key="4">
    <source>
        <dbReference type="Google" id="ProtNLM"/>
    </source>
</evidence>
<comment type="caution">
    <text evidence="2">The sequence shown here is derived from an EMBL/GenBank/DDBJ whole genome shotgun (WGS) entry which is preliminary data.</text>
</comment>
<dbReference type="AlphaFoldDB" id="A0A848J594"/>
<keyword evidence="3" id="KW-1185">Reference proteome</keyword>
<feature type="signal peptide" evidence="1">
    <location>
        <begin position="1"/>
        <end position="19"/>
    </location>
</feature>
<gene>
    <name evidence="2" type="ORF">HH304_07920</name>
</gene>
<dbReference type="RefSeq" id="WP_169679931.1">
    <property type="nucleotide sequence ID" value="NZ_JABBNU010000004.1"/>
</dbReference>
<name>A0A848J594_9BACT</name>
<dbReference type="EMBL" id="JABBNU010000004">
    <property type="protein sequence ID" value="NMM48322.1"/>
    <property type="molecule type" value="Genomic_DNA"/>
</dbReference>
<protein>
    <recommendedName>
        <fullName evidence="4">Outer membrane beta-barrel porin/alpha-amylase</fullName>
    </recommendedName>
</protein>
<proteinExistence type="predicted"/>